<dbReference type="AlphaFoldDB" id="A0A347ZWW6"/>
<sequence>MEKKNRTSLSQKWENQLSQAGYRITQPRRAILDIIAETERPLTPVEIFDLAGAQSAGIGLVTVYRTIEKLEELHLVEHVHHLGDCQTVFRCSEQHQHLLICTKCGSSYYFDGLEVEEQFNQIGKKFGYRITEHWLQLAGLCEECQKNNPKDRK</sequence>
<evidence type="ECO:0000256" key="2">
    <source>
        <dbReference type="ARBA" id="ARBA00022491"/>
    </source>
</evidence>
<comment type="cofactor">
    <cofactor evidence="8">
        <name>Mn(2+)</name>
        <dbReference type="ChEBI" id="CHEBI:29035"/>
    </cofactor>
    <cofactor evidence="8">
        <name>Fe(2+)</name>
        <dbReference type="ChEBI" id="CHEBI:29033"/>
    </cofactor>
    <text evidence="8">Binds 1 Mn(2+) or Fe(2+) ion per subunit.</text>
</comment>
<dbReference type="InterPro" id="IPR002481">
    <property type="entry name" value="FUR"/>
</dbReference>
<keyword evidence="2" id="KW-0678">Repressor</keyword>
<name>A0A347ZWW6_9CHLR</name>
<dbReference type="PANTHER" id="PTHR33202:SF7">
    <property type="entry name" value="FERRIC UPTAKE REGULATION PROTEIN"/>
    <property type="match status" value="1"/>
</dbReference>
<dbReference type="GO" id="GO:0045892">
    <property type="term" value="P:negative regulation of DNA-templated transcription"/>
    <property type="evidence" value="ECO:0007669"/>
    <property type="project" value="TreeGrafter"/>
</dbReference>
<proteinExistence type="inferred from homology"/>
<keyword evidence="3 7" id="KW-0862">Zinc</keyword>
<keyword evidence="5" id="KW-0238">DNA-binding</keyword>
<evidence type="ECO:0000256" key="1">
    <source>
        <dbReference type="ARBA" id="ARBA00007957"/>
    </source>
</evidence>
<evidence type="ECO:0000256" key="5">
    <source>
        <dbReference type="ARBA" id="ARBA00023125"/>
    </source>
</evidence>
<dbReference type="PANTHER" id="PTHR33202">
    <property type="entry name" value="ZINC UPTAKE REGULATION PROTEIN"/>
    <property type="match status" value="1"/>
</dbReference>
<comment type="caution">
    <text evidence="9">The sequence shown here is derived from an EMBL/GenBank/DDBJ whole genome shotgun (WGS) entry which is preliminary data.</text>
</comment>
<feature type="binding site" evidence="8">
    <location>
        <position position="133"/>
    </location>
    <ligand>
        <name>Fe cation</name>
        <dbReference type="ChEBI" id="CHEBI:24875"/>
    </ligand>
</feature>
<dbReference type="RefSeq" id="WP_116226197.1">
    <property type="nucleotide sequence ID" value="NZ_AP018437.1"/>
</dbReference>
<keyword evidence="8" id="KW-0408">Iron</keyword>
<reference evidence="9 10" key="1">
    <citation type="submission" date="2018-08" db="EMBL/GenBank/DDBJ databases">
        <title>Genomic Encyclopedia of Type Strains, Phase IV (KMG-IV): sequencing the most valuable type-strain genomes for metagenomic binning, comparative biology and taxonomic classification.</title>
        <authorList>
            <person name="Goeker M."/>
        </authorList>
    </citation>
    <scope>NUCLEOTIDE SEQUENCE [LARGE SCALE GENOMIC DNA]</scope>
    <source>
        <strain evidence="9 10">DSM 23923</strain>
    </source>
</reference>
<feature type="binding site" evidence="7">
    <location>
        <position position="144"/>
    </location>
    <ligand>
        <name>Zn(2+)</name>
        <dbReference type="ChEBI" id="CHEBI:29105"/>
    </ligand>
</feature>
<evidence type="ECO:0000256" key="8">
    <source>
        <dbReference type="PIRSR" id="PIRSR602481-2"/>
    </source>
</evidence>
<feature type="binding site" evidence="7">
    <location>
        <position position="104"/>
    </location>
    <ligand>
        <name>Zn(2+)</name>
        <dbReference type="ChEBI" id="CHEBI:29105"/>
    </ligand>
</feature>
<dbReference type="CDD" id="cd07153">
    <property type="entry name" value="Fur_like"/>
    <property type="match status" value="1"/>
</dbReference>
<evidence type="ECO:0000256" key="4">
    <source>
        <dbReference type="ARBA" id="ARBA00023015"/>
    </source>
</evidence>
<dbReference type="OrthoDB" id="8659436at2"/>
<dbReference type="SUPFAM" id="SSF46785">
    <property type="entry name" value="Winged helix' DNA-binding domain"/>
    <property type="match status" value="1"/>
</dbReference>
<dbReference type="InterPro" id="IPR036390">
    <property type="entry name" value="WH_DNA-bd_sf"/>
</dbReference>
<feature type="binding site" evidence="8">
    <location>
        <position position="95"/>
    </location>
    <ligand>
        <name>Fe cation</name>
        <dbReference type="ChEBI" id="CHEBI:24875"/>
    </ligand>
</feature>
<dbReference type="InterPro" id="IPR036388">
    <property type="entry name" value="WH-like_DNA-bd_sf"/>
</dbReference>
<comment type="similarity">
    <text evidence="1">Belongs to the Fur family.</text>
</comment>
<dbReference type="GO" id="GO:0003700">
    <property type="term" value="F:DNA-binding transcription factor activity"/>
    <property type="evidence" value="ECO:0007669"/>
    <property type="project" value="InterPro"/>
</dbReference>
<dbReference type="Gene3D" id="1.10.10.10">
    <property type="entry name" value="Winged helix-like DNA-binding domain superfamily/Winged helix DNA-binding domain"/>
    <property type="match status" value="1"/>
</dbReference>
<dbReference type="Pfam" id="PF01475">
    <property type="entry name" value="FUR"/>
    <property type="match status" value="1"/>
</dbReference>
<dbReference type="EMBL" id="QUMS01000005">
    <property type="protein sequence ID" value="REG05540.1"/>
    <property type="molecule type" value="Genomic_DNA"/>
</dbReference>
<dbReference type="Gene3D" id="3.30.1490.190">
    <property type="match status" value="1"/>
</dbReference>
<accession>A0A347ZWW6</accession>
<keyword evidence="6" id="KW-0804">Transcription</keyword>
<gene>
    <name evidence="9" type="ORF">DFR64_2944</name>
</gene>
<evidence type="ECO:0000313" key="9">
    <source>
        <dbReference type="EMBL" id="REG05540.1"/>
    </source>
</evidence>
<keyword evidence="4" id="KW-0805">Transcription regulation</keyword>
<evidence type="ECO:0000256" key="6">
    <source>
        <dbReference type="ARBA" id="ARBA00023163"/>
    </source>
</evidence>
<dbReference type="GO" id="GO:0000976">
    <property type="term" value="F:transcription cis-regulatory region binding"/>
    <property type="evidence" value="ECO:0007669"/>
    <property type="project" value="TreeGrafter"/>
</dbReference>
<feature type="binding site" evidence="7">
    <location>
        <position position="101"/>
    </location>
    <ligand>
        <name>Zn(2+)</name>
        <dbReference type="ChEBI" id="CHEBI:29105"/>
    </ligand>
</feature>
<evidence type="ECO:0000256" key="7">
    <source>
        <dbReference type="PIRSR" id="PIRSR602481-1"/>
    </source>
</evidence>
<evidence type="ECO:0000313" key="10">
    <source>
        <dbReference type="Proteomes" id="UP000256388"/>
    </source>
</evidence>
<organism evidence="9 10">
    <name type="scientific">Pelolinea submarina</name>
    <dbReference type="NCBI Taxonomy" id="913107"/>
    <lineage>
        <taxon>Bacteria</taxon>
        <taxon>Bacillati</taxon>
        <taxon>Chloroflexota</taxon>
        <taxon>Anaerolineae</taxon>
        <taxon>Anaerolineales</taxon>
        <taxon>Anaerolineaceae</taxon>
        <taxon>Pelolinea</taxon>
    </lineage>
</organism>
<feature type="binding site" evidence="8">
    <location>
        <position position="116"/>
    </location>
    <ligand>
        <name>Fe cation</name>
        <dbReference type="ChEBI" id="CHEBI:24875"/>
    </ligand>
</feature>
<evidence type="ECO:0000256" key="3">
    <source>
        <dbReference type="ARBA" id="ARBA00022833"/>
    </source>
</evidence>
<dbReference type="Proteomes" id="UP000256388">
    <property type="component" value="Unassembled WGS sequence"/>
</dbReference>
<keyword evidence="10" id="KW-1185">Reference proteome</keyword>
<protein>
    <submittedName>
        <fullName evidence="9">Fur family ferric uptake transcriptional regulator</fullName>
    </submittedName>
</protein>
<dbReference type="InterPro" id="IPR043135">
    <property type="entry name" value="Fur_C"/>
</dbReference>
<feature type="binding site" evidence="7">
    <location>
        <position position="141"/>
    </location>
    <ligand>
        <name>Zn(2+)</name>
        <dbReference type="ChEBI" id="CHEBI:29105"/>
    </ligand>
</feature>
<dbReference type="GO" id="GO:0008270">
    <property type="term" value="F:zinc ion binding"/>
    <property type="evidence" value="ECO:0007669"/>
    <property type="project" value="TreeGrafter"/>
</dbReference>
<keyword evidence="7" id="KW-0479">Metal-binding</keyword>
<dbReference type="GO" id="GO:1900376">
    <property type="term" value="P:regulation of secondary metabolite biosynthetic process"/>
    <property type="evidence" value="ECO:0007669"/>
    <property type="project" value="TreeGrafter"/>
</dbReference>
<comment type="cofactor">
    <cofactor evidence="7">
        <name>Zn(2+)</name>
        <dbReference type="ChEBI" id="CHEBI:29105"/>
    </cofactor>
    <text evidence="7">Binds 1 zinc ion per subunit.</text>
</comment>